<evidence type="ECO:0000313" key="2">
    <source>
        <dbReference type="Proteomes" id="UP001597343"/>
    </source>
</evidence>
<sequence>MDKEMFEEVRFLLNFKMDAHSPMALILVGQNELWDRLQLQMFMPFRRRIDLQCKLVHYDRAQVGAYMDRHLEYASVSRDNFSDGEVDEIYRYSRGAVRLVNNAIIHSLIFGALNKYQIIDDHLVIRVTAGELT</sequence>
<reference evidence="2" key="1">
    <citation type="journal article" date="2019" name="Int. J. Syst. Evol. Microbiol.">
        <title>The Global Catalogue of Microorganisms (GCM) 10K type strain sequencing project: providing services to taxonomists for standard genome sequencing and annotation.</title>
        <authorList>
            <consortium name="The Broad Institute Genomics Platform"/>
            <consortium name="The Broad Institute Genome Sequencing Center for Infectious Disease"/>
            <person name="Wu L."/>
            <person name="Ma J."/>
        </authorList>
    </citation>
    <scope>NUCLEOTIDE SEQUENCE [LARGE SCALE GENOMIC DNA]</scope>
    <source>
        <strain evidence="2">CGMCC 1.13574</strain>
    </source>
</reference>
<dbReference type="InterPro" id="IPR027417">
    <property type="entry name" value="P-loop_NTPase"/>
</dbReference>
<dbReference type="EMBL" id="JBHUIO010000008">
    <property type="protein sequence ID" value="MFD2171060.1"/>
    <property type="molecule type" value="Genomic_DNA"/>
</dbReference>
<dbReference type="InterPro" id="IPR052026">
    <property type="entry name" value="ExeA_AAA_ATPase_DNA-bind"/>
</dbReference>
<accession>A0ABW4ZZQ5</accession>
<proteinExistence type="predicted"/>
<name>A0ABW4ZZQ5_9BACL</name>
<dbReference type="Proteomes" id="UP001597343">
    <property type="component" value="Unassembled WGS sequence"/>
</dbReference>
<comment type="caution">
    <text evidence="1">The sequence shown here is derived from an EMBL/GenBank/DDBJ whole genome shotgun (WGS) entry which is preliminary data.</text>
</comment>
<dbReference type="SUPFAM" id="SSF52540">
    <property type="entry name" value="P-loop containing nucleoside triphosphate hydrolases"/>
    <property type="match status" value="1"/>
</dbReference>
<organism evidence="1 2">
    <name type="scientific">Tumebacillus lipolyticus</name>
    <dbReference type="NCBI Taxonomy" id="1280370"/>
    <lineage>
        <taxon>Bacteria</taxon>
        <taxon>Bacillati</taxon>
        <taxon>Bacillota</taxon>
        <taxon>Bacilli</taxon>
        <taxon>Bacillales</taxon>
        <taxon>Alicyclobacillaceae</taxon>
        <taxon>Tumebacillus</taxon>
    </lineage>
</organism>
<protein>
    <submittedName>
        <fullName evidence="1">Uncharacterized protein</fullName>
    </submittedName>
</protein>
<dbReference type="PANTHER" id="PTHR35894">
    <property type="entry name" value="GENERAL SECRETION PATHWAY PROTEIN A-RELATED"/>
    <property type="match status" value="1"/>
</dbReference>
<gene>
    <name evidence="1" type="ORF">ACFSOY_13850</name>
</gene>
<dbReference type="RefSeq" id="WP_386047548.1">
    <property type="nucleotide sequence ID" value="NZ_JBHUIO010000008.1"/>
</dbReference>
<dbReference type="PANTHER" id="PTHR35894:SF1">
    <property type="entry name" value="PHOSPHORIBULOKINASE _ URIDINE KINASE FAMILY"/>
    <property type="match status" value="1"/>
</dbReference>
<keyword evidence="2" id="KW-1185">Reference proteome</keyword>
<evidence type="ECO:0000313" key="1">
    <source>
        <dbReference type="EMBL" id="MFD2171060.1"/>
    </source>
</evidence>